<comment type="caution">
    <text evidence="3">The sequence shown here is derived from an EMBL/GenBank/DDBJ whole genome shotgun (WGS) entry which is preliminary data.</text>
</comment>
<proteinExistence type="predicted"/>
<evidence type="ECO:0008006" key="5">
    <source>
        <dbReference type="Google" id="ProtNLM"/>
    </source>
</evidence>
<feature type="domain" description="Glycosyltransferase subfamily 4-like N-terminal" evidence="2">
    <location>
        <begin position="18"/>
        <end position="107"/>
    </location>
</feature>
<dbReference type="Proteomes" id="UP000034837">
    <property type="component" value="Unassembled WGS sequence"/>
</dbReference>
<dbReference type="InterPro" id="IPR028098">
    <property type="entry name" value="Glyco_trans_4-like_N"/>
</dbReference>
<sequence>MKLLFITQKIHQKDDDLAFVILWIKEFIRQGAEVEVICLEKREFDDSFPVHSLGKEKGFGKLSQVLEFWKLIFTLKYDRVFVHMNAEYMTLGGWYWFLRGIPTYLWFTHYVTHIHLKLAGFFCQRLFAATSQSLPQYEGNPKKIITGHGIDTDFWMSAAILGGVNNNDEHHLCSIHRLCRSKRLELGIRALKNLPADYNLTVYGRDVEKDYYQEILALIKKEHLEERAILKGPVAMENLKNIYSQFRLMVNMASETIDKTMLEAMLFGIYPITTPANSRAIGLPIWPLGETPADLAKFILDGEWKKYSQEYLQNIVKEKHSLSSLIAKMNVYIKSGS</sequence>
<organism evidence="3 4">
    <name type="scientific">Candidatus Magasanikbacteria bacterium GW2011_GWA2_42_32</name>
    <dbReference type="NCBI Taxonomy" id="1619039"/>
    <lineage>
        <taxon>Bacteria</taxon>
        <taxon>Candidatus Magasanikiibacteriota</taxon>
    </lineage>
</organism>
<name>A0A0G1A8K5_9BACT</name>
<evidence type="ECO:0000313" key="3">
    <source>
        <dbReference type="EMBL" id="KKS57377.1"/>
    </source>
</evidence>
<gene>
    <name evidence="3" type="ORF">UV20_C0001G0017</name>
</gene>
<accession>A0A0G1A8K5</accession>
<evidence type="ECO:0000259" key="2">
    <source>
        <dbReference type="Pfam" id="PF13477"/>
    </source>
</evidence>
<feature type="domain" description="Glycosyl transferase family 1" evidence="1">
    <location>
        <begin position="166"/>
        <end position="276"/>
    </location>
</feature>
<protein>
    <recommendedName>
        <fullName evidence="5">Glycosyltransferase</fullName>
    </recommendedName>
</protein>
<dbReference type="InterPro" id="IPR001296">
    <property type="entry name" value="Glyco_trans_1"/>
</dbReference>
<dbReference type="SUPFAM" id="SSF53756">
    <property type="entry name" value="UDP-Glycosyltransferase/glycogen phosphorylase"/>
    <property type="match status" value="1"/>
</dbReference>
<dbReference type="AlphaFoldDB" id="A0A0G1A8K5"/>
<reference evidence="3 4" key="1">
    <citation type="journal article" date="2015" name="Nature">
        <title>rRNA introns, odd ribosomes, and small enigmatic genomes across a large radiation of phyla.</title>
        <authorList>
            <person name="Brown C.T."/>
            <person name="Hug L.A."/>
            <person name="Thomas B.C."/>
            <person name="Sharon I."/>
            <person name="Castelle C.J."/>
            <person name="Singh A."/>
            <person name="Wilkins M.J."/>
            <person name="Williams K.H."/>
            <person name="Banfield J.F."/>
        </authorList>
    </citation>
    <scope>NUCLEOTIDE SEQUENCE [LARGE SCALE GENOMIC DNA]</scope>
</reference>
<dbReference type="GO" id="GO:0016757">
    <property type="term" value="F:glycosyltransferase activity"/>
    <property type="evidence" value="ECO:0007669"/>
    <property type="project" value="InterPro"/>
</dbReference>
<evidence type="ECO:0000259" key="1">
    <source>
        <dbReference type="Pfam" id="PF00534"/>
    </source>
</evidence>
<dbReference type="EMBL" id="LCDO01000001">
    <property type="protein sequence ID" value="KKS57377.1"/>
    <property type="molecule type" value="Genomic_DNA"/>
</dbReference>
<dbReference type="Gene3D" id="3.40.50.2000">
    <property type="entry name" value="Glycogen Phosphorylase B"/>
    <property type="match status" value="1"/>
</dbReference>
<evidence type="ECO:0000313" key="4">
    <source>
        <dbReference type="Proteomes" id="UP000034837"/>
    </source>
</evidence>
<dbReference type="Pfam" id="PF00534">
    <property type="entry name" value="Glycos_transf_1"/>
    <property type="match status" value="1"/>
</dbReference>
<dbReference type="Pfam" id="PF13477">
    <property type="entry name" value="Glyco_trans_4_2"/>
    <property type="match status" value="1"/>
</dbReference>